<keyword evidence="2" id="KW-0238">DNA-binding</keyword>
<dbReference type="Proteomes" id="UP001501176">
    <property type="component" value="Unassembled WGS sequence"/>
</dbReference>
<dbReference type="Pfam" id="PF01381">
    <property type="entry name" value="HTH_3"/>
    <property type="match status" value="1"/>
</dbReference>
<evidence type="ECO:0000256" key="1">
    <source>
        <dbReference type="ARBA" id="ARBA00023015"/>
    </source>
</evidence>
<keyword evidence="3" id="KW-0804">Transcription</keyword>
<dbReference type="RefSeq" id="WP_325126661.1">
    <property type="nucleotide sequence ID" value="NZ_BAAAFN010000009.1"/>
</dbReference>
<keyword evidence="1" id="KW-0805">Transcription regulation</keyword>
<protein>
    <recommendedName>
        <fullName evidence="4">HTH cro/C1-type domain-containing protein</fullName>
    </recommendedName>
</protein>
<evidence type="ECO:0000259" key="4">
    <source>
        <dbReference type="PROSITE" id="PS50943"/>
    </source>
</evidence>
<reference evidence="6" key="1">
    <citation type="journal article" date="2019" name="Int. J. Syst. Evol. Microbiol.">
        <title>The Global Catalogue of Microorganisms (GCM) 10K type strain sequencing project: providing services to taxonomists for standard genome sequencing and annotation.</title>
        <authorList>
            <consortium name="The Broad Institute Genomics Platform"/>
            <consortium name="The Broad Institute Genome Sequencing Center for Infectious Disease"/>
            <person name="Wu L."/>
            <person name="Ma J."/>
        </authorList>
    </citation>
    <scope>NUCLEOTIDE SEQUENCE [LARGE SCALE GENOMIC DNA]</scope>
    <source>
        <strain evidence="6">JCM 16240</strain>
    </source>
</reference>
<evidence type="ECO:0000256" key="3">
    <source>
        <dbReference type="ARBA" id="ARBA00023163"/>
    </source>
</evidence>
<dbReference type="SMART" id="SM00530">
    <property type="entry name" value="HTH_XRE"/>
    <property type="match status" value="1"/>
</dbReference>
<dbReference type="Gene3D" id="1.10.260.40">
    <property type="entry name" value="lambda repressor-like DNA-binding domains"/>
    <property type="match status" value="1"/>
</dbReference>
<evidence type="ECO:0000313" key="6">
    <source>
        <dbReference type="Proteomes" id="UP001501176"/>
    </source>
</evidence>
<dbReference type="SUPFAM" id="SSF47413">
    <property type="entry name" value="lambda repressor-like DNA-binding domains"/>
    <property type="match status" value="1"/>
</dbReference>
<dbReference type="PROSITE" id="PS50943">
    <property type="entry name" value="HTH_CROC1"/>
    <property type="match status" value="1"/>
</dbReference>
<dbReference type="CDD" id="cd00093">
    <property type="entry name" value="HTH_XRE"/>
    <property type="match status" value="1"/>
</dbReference>
<feature type="domain" description="HTH cro/C1-type" evidence="4">
    <location>
        <begin position="8"/>
        <end position="61"/>
    </location>
</feature>
<dbReference type="PANTHER" id="PTHR46797">
    <property type="entry name" value="HTH-TYPE TRANSCRIPTIONAL REGULATOR"/>
    <property type="match status" value="1"/>
</dbReference>
<name>A0ABP3D703_9BURK</name>
<evidence type="ECO:0000256" key="2">
    <source>
        <dbReference type="ARBA" id="ARBA00023125"/>
    </source>
</evidence>
<dbReference type="EMBL" id="BAAAFN010000009">
    <property type="protein sequence ID" value="GAA0224964.1"/>
    <property type="molecule type" value="Genomic_DNA"/>
</dbReference>
<gene>
    <name evidence="5" type="ORF">GCM10009125_12420</name>
</gene>
<comment type="caution">
    <text evidence="5">The sequence shown here is derived from an EMBL/GenBank/DDBJ whole genome shotgun (WGS) entry which is preliminary data.</text>
</comment>
<organism evidence="5 6">
    <name type="scientific">Castellaniella daejeonensis</name>
    <dbReference type="NCBI Taxonomy" id="659013"/>
    <lineage>
        <taxon>Bacteria</taxon>
        <taxon>Pseudomonadati</taxon>
        <taxon>Pseudomonadota</taxon>
        <taxon>Betaproteobacteria</taxon>
        <taxon>Burkholderiales</taxon>
        <taxon>Alcaligenaceae</taxon>
        <taxon>Castellaniella</taxon>
    </lineage>
</organism>
<keyword evidence="6" id="KW-1185">Reference proteome</keyword>
<dbReference type="InterPro" id="IPR050807">
    <property type="entry name" value="TransReg_Diox_bact_type"/>
</dbReference>
<proteinExistence type="predicted"/>
<accession>A0ABP3D703</accession>
<sequence>METFAQRLRHARLLRGLSQEALARACGLSQSAISSYENSTRQSPTKLLNLAQALGVDIYWLSRGTGGMAPSPAAGAPAEHAWPFPSIEPRQFWSLTRKDRLMVERAVGALIDSLLTSKG</sequence>
<dbReference type="InterPro" id="IPR001387">
    <property type="entry name" value="Cro/C1-type_HTH"/>
</dbReference>
<evidence type="ECO:0000313" key="5">
    <source>
        <dbReference type="EMBL" id="GAA0224964.1"/>
    </source>
</evidence>
<dbReference type="PANTHER" id="PTHR46797:SF23">
    <property type="entry name" value="HTH-TYPE TRANSCRIPTIONAL REGULATOR SUTR"/>
    <property type="match status" value="1"/>
</dbReference>
<dbReference type="InterPro" id="IPR010982">
    <property type="entry name" value="Lambda_DNA-bd_dom_sf"/>
</dbReference>